<dbReference type="OrthoDB" id="9813491at2"/>
<comment type="caution">
    <text evidence="1">The sequence shown here is derived from an EMBL/GenBank/DDBJ whole genome shotgun (WGS) entry which is preliminary data.</text>
</comment>
<gene>
    <name evidence="1" type="ORF">HLPCO_002079</name>
</gene>
<dbReference type="Proteomes" id="UP000005707">
    <property type="component" value="Unassembled WGS sequence"/>
</dbReference>
<dbReference type="InParanoid" id="U2FG14"/>
<organism evidence="1 2">
    <name type="scientific">Haloplasma contractile SSD-17B</name>
    <dbReference type="NCBI Taxonomy" id="1033810"/>
    <lineage>
        <taxon>Bacteria</taxon>
        <taxon>Bacillati</taxon>
        <taxon>Mycoplasmatota</taxon>
        <taxon>Mollicutes</taxon>
        <taxon>Haloplasmatales</taxon>
        <taxon>Haloplasmataceae</taxon>
        <taxon>Haloplasma</taxon>
    </lineage>
</organism>
<protein>
    <recommendedName>
        <fullName evidence="3">Phosphoribosyl-ATP pyrophosphohydrolase protein</fullName>
    </recommendedName>
</protein>
<accession>U2FG14</accession>
<evidence type="ECO:0008006" key="3">
    <source>
        <dbReference type="Google" id="ProtNLM"/>
    </source>
</evidence>
<dbReference type="SUPFAM" id="SSF101386">
    <property type="entry name" value="all-alpha NTP pyrophosphatases"/>
    <property type="match status" value="1"/>
</dbReference>
<reference evidence="1 2" key="2">
    <citation type="journal article" date="2013" name="PLoS ONE">
        <title>INDIGO - INtegrated Data Warehouse of MIcrobial GenOmes with Examples from the Red Sea Extremophiles.</title>
        <authorList>
            <person name="Alam I."/>
            <person name="Antunes A."/>
            <person name="Kamau A.A."/>
            <person name="Ba Alawi W."/>
            <person name="Kalkatawi M."/>
            <person name="Stingl U."/>
            <person name="Bajic V.B."/>
        </authorList>
    </citation>
    <scope>NUCLEOTIDE SEQUENCE [LARGE SCALE GENOMIC DNA]</scope>
    <source>
        <strain evidence="1 2">SSD-17B</strain>
    </source>
</reference>
<dbReference type="CDD" id="cd11532">
    <property type="entry name" value="NTP-PPase_COG4997"/>
    <property type="match status" value="1"/>
</dbReference>
<evidence type="ECO:0000313" key="1">
    <source>
        <dbReference type="EMBL" id="ERJ11840.1"/>
    </source>
</evidence>
<keyword evidence="2" id="KW-1185">Reference proteome</keyword>
<proteinExistence type="predicted"/>
<dbReference type="eggNOG" id="COG4997">
    <property type="taxonomic scope" value="Bacteria"/>
</dbReference>
<dbReference type="InterPro" id="IPR038735">
    <property type="entry name" value="MSMEG_1276-like_NTP-PPase_dom"/>
</dbReference>
<dbReference type="RefSeq" id="WP_008824538.1">
    <property type="nucleotide sequence ID" value="NZ_AFNU02000007.1"/>
</dbReference>
<name>U2FG14_9MOLU</name>
<evidence type="ECO:0000313" key="2">
    <source>
        <dbReference type="Proteomes" id="UP000005707"/>
    </source>
</evidence>
<dbReference type="AlphaFoldDB" id="U2FG14"/>
<dbReference type="EMBL" id="AFNU02000007">
    <property type="protein sequence ID" value="ERJ11840.1"/>
    <property type="molecule type" value="Genomic_DNA"/>
</dbReference>
<reference evidence="1 2" key="1">
    <citation type="journal article" date="2011" name="J. Bacteriol.">
        <title>Genome sequence of Haloplasma contractile, an unusual contractile bacterium from a deep-sea anoxic brine lake.</title>
        <authorList>
            <person name="Antunes A."/>
            <person name="Alam I."/>
            <person name="El Dorry H."/>
            <person name="Siam R."/>
            <person name="Robertson A."/>
            <person name="Bajic V.B."/>
            <person name="Stingl U."/>
        </authorList>
    </citation>
    <scope>NUCLEOTIDE SEQUENCE [LARGE SCALE GENOMIC DNA]</scope>
    <source>
        <strain evidence="1 2">SSD-17B</strain>
    </source>
</reference>
<sequence length="107" mass="12678">MAKTIKYNKLVRDLIPDIIEKSGKTYVTHIAKDSEYTSHLYKKVREELEEFIENPSEEEMADILEVLDHISNQFNLNRKKIEQVKEQKNIVRGSFKKKIILEEVIED</sequence>
<dbReference type="STRING" id="1033810.HLPCO_002079"/>